<reference evidence="2" key="1">
    <citation type="submission" date="2020-05" db="EMBL/GenBank/DDBJ databases">
        <authorList>
            <person name="Chiriac C."/>
            <person name="Salcher M."/>
            <person name="Ghai R."/>
            <person name="Kavagutti S V."/>
        </authorList>
    </citation>
    <scope>NUCLEOTIDE SEQUENCE</scope>
</reference>
<accession>A0A6J5ZEV0</accession>
<feature type="transmembrane region" description="Helical" evidence="1">
    <location>
        <begin position="231"/>
        <end position="254"/>
    </location>
</feature>
<protein>
    <submittedName>
        <fullName evidence="2">Unannotated protein</fullName>
    </submittedName>
</protein>
<feature type="transmembrane region" description="Helical" evidence="1">
    <location>
        <begin position="260"/>
        <end position="283"/>
    </location>
</feature>
<keyword evidence="1" id="KW-1133">Transmembrane helix</keyword>
<dbReference type="AlphaFoldDB" id="A0A6J5ZEV0"/>
<feature type="transmembrane region" description="Helical" evidence="1">
    <location>
        <begin position="98"/>
        <end position="117"/>
    </location>
</feature>
<proteinExistence type="predicted"/>
<evidence type="ECO:0000256" key="1">
    <source>
        <dbReference type="SAM" id="Phobius"/>
    </source>
</evidence>
<dbReference type="EMBL" id="CAESAN010000026">
    <property type="protein sequence ID" value="CAB4339567.1"/>
    <property type="molecule type" value="Genomic_DNA"/>
</dbReference>
<name>A0A6J5ZEV0_9ZZZZ</name>
<evidence type="ECO:0000313" key="2">
    <source>
        <dbReference type="EMBL" id="CAB4339567.1"/>
    </source>
</evidence>
<dbReference type="InterPro" id="IPR010293">
    <property type="entry name" value="Sbt_1"/>
</dbReference>
<organism evidence="2">
    <name type="scientific">freshwater metagenome</name>
    <dbReference type="NCBI Taxonomy" id="449393"/>
    <lineage>
        <taxon>unclassified sequences</taxon>
        <taxon>metagenomes</taxon>
        <taxon>ecological metagenomes</taxon>
    </lineage>
</organism>
<dbReference type="PANTHER" id="PTHR40400:SF1">
    <property type="entry name" value="SLR1512 PROTEIN"/>
    <property type="match status" value="1"/>
</dbReference>
<feature type="transmembrane region" description="Helical" evidence="1">
    <location>
        <begin position="168"/>
        <end position="186"/>
    </location>
</feature>
<feature type="transmembrane region" description="Helical" evidence="1">
    <location>
        <begin position="198"/>
        <end position="219"/>
    </location>
</feature>
<feature type="transmembrane region" description="Helical" evidence="1">
    <location>
        <begin position="64"/>
        <end position="86"/>
    </location>
</feature>
<keyword evidence="1" id="KW-0472">Membrane</keyword>
<sequence>MSAALGNLASPGVLFFALGAFAATIRSNVGLPQQVAQALAIYLMAAIGFKGGVQLRESGFGSDAFLALGAGAVLGFAIPFVAFALLRRFAPVERVDAASIAAHYGSVSLVTFGAAVAFYEQLGTPPSGYMPAVLALMEAPAIAVGVMLARRSGEATGQGTGEVLREALTTGSVVVLLGATVIGMILGAKGMESMDGFFVAPFTGVLAIFLLDMGLLAFSRIGALKEAGWRLVVFAIYMPLIGASMGMLLGWSIGMDAVDTALLATLAASASYIAAPAAMRLALPEANPGLSLPLAIGVTFPFNLVFGIPLYLELAKLVTGG</sequence>
<gene>
    <name evidence="2" type="ORF">UFOPK3547_00457</name>
</gene>
<feature type="transmembrane region" description="Helical" evidence="1">
    <location>
        <begin position="290"/>
        <end position="312"/>
    </location>
</feature>
<feature type="transmembrane region" description="Helical" evidence="1">
    <location>
        <begin position="129"/>
        <end position="148"/>
    </location>
</feature>
<dbReference type="Pfam" id="PF05982">
    <property type="entry name" value="Sbt_1"/>
    <property type="match status" value="1"/>
</dbReference>
<dbReference type="PANTHER" id="PTHR40400">
    <property type="entry name" value="SLR1512 PROTEIN"/>
    <property type="match status" value="1"/>
</dbReference>
<keyword evidence="1" id="KW-0812">Transmembrane</keyword>